<feature type="transmembrane region" description="Helical" evidence="1">
    <location>
        <begin position="91"/>
        <end position="119"/>
    </location>
</feature>
<feature type="transmembrane region" description="Helical" evidence="1">
    <location>
        <begin position="155"/>
        <end position="174"/>
    </location>
</feature>
<feature type="transmembrane region" description="Helical" evidence="1">
    <location>
        <begin position="20"/>
        <end position="45"/>
    </location>
</feature>
<dbReference type="Proteomes" id="UP001595767">
    <property type="component" value="Unassembled WGS sequence"/>
</dbReference>
<feature type="transmembrane region" description="Helical" evidence="1">
    <location>
        <begin position="57"/>
        <end position="79"/>
    </location>
</feature>
<evidence type="ECO:0000313" key="2">
    <source>
        <dbReference type="EMBL" id="MFC4125084.1"/>
    </source>
</evidence>
<organism evidence="2 3">
    <name type="scientific">Nocardia rhizosphaerae</name>
    <dbReference type="NCBI Taxonomy" id="1691571"/>
    <lineage>
        <taxon>Bacteria</taxon>
        <taxon>Bacillati</taxon>
        <taxon>Actinomycetota</taxon>
        <taxon>Actinomycetes</taxon>
        <taxon>Mycobacteriales</taxon>
        <taxon>Nocardiaceae</taxon>
        <taxon>Nocardia</taxon>
    </lineage>
</organism>
<dbReference type="Pfam" id="PF03594">
    <property type="entry name" value="BenE"/>
    <property type="match status" value="1"/>
</dbReference>
<keyword evidence="3" id="KW-1185">Reference proteome</keyword>
<evidence type="ECO:0000313" key="3">
    <source>
        <dbReference type="Proteomes" id="UP001595767"/>
    </source>
</evidence>
<gene>
    <name evidence="2" type="ORF">ACFOW8_09105</name>
</gene>
<evidence type="ECO:0000256" key="1">
    <source>
        <dbReference type="SAM" id="Phobius"/>
    </source>
</evidence>
<dbReference type="PANTHER" id="PTHR30199">
    <property type="entry name" value="MFS FAMILY TRANSPORTER, PREDICTED SUBSTRATE BENZOATE"/>
    <property type="match status" value="1"/>
</dbReference>
<feature type="transmembrane region" description="Helical" evidence="1">
    <location>
        <begin position="337"/>
        <end position="356"/>
    </location>
</feature>
<feature type="transmembrane region" description="Helical" evidence="1">
    <location>
        <begin position="261"/>
        <end position="291"/>
    </location>
</feature>
<feature type="transmembrane region" description="Helical" evidence="1">
    <location>
        <begin position="126"/>
        <end position="149"/>
    </location>
</feature>
<feature type="transmembrane region" description="Helical" evidence="1">
    <location>
        <begin position="362"/>
        <end position="388"/>
    </location>
</feature>
<feature type="transmembrane region" description="Helical" evidence="1">
    <location>
        <begin position="221"/>
        <end position="240"/>
    </location>
</feature>
<accession>A0ABV8L4D2</accession>
<keyword evidence="1" id="KW-0472">Membrane</keyword>
<name>A0ABV8L4D2_9NOCA</name>
<keyword evidence="1" id="KW-1133">Transmembrane helix</keyword>
<proteinExistence type="predicted"/>
<keyword evidence="1" id="KW-0812">Transmembrane</keyword>
<dbReference type="RefSeq" id="WP_378548244.1">
    <property type="nucleotide sequence ID" value="NZ_JBHSBA010000003.1"/>
</dbReference>
<dbReference type="InterPro" id="IPR004711">
    <property type="entry name" value="Benzoate_Transporter"/>
</dbReference>
<sequence>MSQVTTTAPEEITEERTSIAVPLGAGAITALVGFTSTFAVVLSGLRAVGASPAQAASGLLILCFTQGVAILVLSFRYRIPITAAWSTPGAALLAGTGLVTGGWAGAVAAFAVTGLLIVITGLWQRLGALVAAIPVPIAQAMLAGVLIPLCLAPVTALQTSPAVVVPVIAVWLALQRFAPKWAVLAAFATAAVGTGIDIASRDRHLDLASMVPAVEWTAPQWHWQAIVGIAVPLYIVTMASQNIPGVAVMRSFGYQVPWRPSMLVTGIGTIAGAGAGGHAINLAAVSAALAAAPSASPDPKRRWIAAATAGMTYLVLGLASAALVTLIAAAPAGTVETVAGLALLATLAAALTGALSDPGHRIAGLVTFLVAAAGTTFLGIGGAFWALLAGLAIRRFLPSAD</sequence>
<feature type="transmembrane region" description="Helical" evidence="1">
    <location>
        <begin position="303"/>
        <end position="330"/>
    </location>
</feature>
<feature type="transmembrane region" description="Helical" evidence="1">
    <location>
        <begin position="181"/>
        <end position="201"/>
    </location>
</feature>
<dbReference type="EMBL" id="JBHSBA010000003">
    <property type="protein sequence ID" value="MFC4125084.1"/>
    <property type="molecule type" value="Genomic_DNA"/>
</dbReference>
<reference evidence="3" key="1">
    <citation type="journal article" date="2019" name="Int. J. Syst. Evol. Microbiol.">
        <title>The Global Catalogue of Microorganisms (GCM) 10K type strain sequencing project: providing services to taxonomists for standard genome sequencing and annotation.</title>
        <authorList>
            <consortium name="The Broad Institute Genomics Platform"/>
            <consortium name="The Broad Institute Genome Sequencing Center for Infectious Disease"/>
            <person name="Wu L."/>
            <person name="Ma J."/>
        </authorList>
    </citation>
    <scope>NUCLEOTIDE SEQUENCE [LARGE SCALE GENOMIC DNA]</scope>
    <source>
        <strain evidence="3">CGMCC 4.7204</strain>
    </source>
</reference>
<protein>
    <submittedName>
        <fullName evidence="2">Benzoate/H(+) symporter BenE family transporter</fullName>
    </submittedName>
</protein>
<dbReference type="PANTHER" id="PTHR30199:SF0">
    <property type="entry name" value="INNER MEMBRANE PROTEIN YDCO"/>
    <property type="match status" value="1"/>
</dbReference>
<comment type="caution">
    <text evidence="2">The sequence shown here is derived from an EMBL/GenBank/DDBJ whole genome shotgun (WGS) entry which is preliminary data.</text>
</comment>
<dbReference type="NCBIfam" id="TIGR00843">
    <property type="entry name" value="benE"/>
    <property type="match status" value="1"/>
</dbReference>